<dbReference type="Proteomes" id="UP000247702">
    <property type="component" value="Unassembled WGS sequence"/>
</dbReference>
<accession>A0A2Z6SF20</accession>
<dbReference type="PROSITE" id="PS50011">
    <property type="entry name" value="PROTEIN_KINASE_DOM"/>
    <property type="match status" value="1"/>
</dbReference>
<comment type="caution">
    <text evidence="2">The sequence shown here is derived from an EMBL/GenBank/DDBJ whole genome shotgun (WGS) entry which is preliminary data.</text>
</comment>
<proteinExistence type="predicted"/>
<feature type="non-terminal residue" evidence="2">
    <location>
        <position position="1"/>
    </location>
</feature>
<organism evidence="2 3">
    <name type="scientific">Rhizophagus clarus</name>
    <dbReference type="NCBI Taxonomy" id="94130"/>
    <lineage>
        <taxon>Eukaryota</taxon>
        <taxon>Fungi</taxon>
        <taxon>Fungi incertae sedis</taxon>
        <taxon>Mucoromycota</taxon>
        <taxon>Glomeromycotina</taxon>
        <taxon>Glomeromycetes</taxon>
        <taxon>Glomerales</taxon>
        <taxon>Glomeraceae</taxon>
        <taxon>Rhizophagus</taxon>
    </lineage>
</organism>
<dbReference type="SUPFAM" id="SSF56112">
    <property type="entry name" value="Protein kinase-like (PK-like)"/>
    <property type="match status" value="1"/>
</dbReference>
<protein>
    <recommendedName>
        <fullName evidence="1">Protein kinase domain-containing protein</fullName>
    </recommendedName>
</protein>
<dbReference type="GO" id="GO:0005524">
    <property type="term" value="F:ATP binding"/>
    <property type="evidence" value="ECO:0007669"/>
    <property type="project" value="InterPro"/>
</dbReference>
<dbReference type="PANTHER" id="PTHR44329">
    <property type="entry name" value="SERINE/THREONINE-PROTEIN KINASE TNNI3K-RELATED"/>
    <property type="match status" value="1"/>
</dbReference>
<gene>
    <name evidence="2" type="ORF">RclHR1_05470008</name>
</gene>
<dbReference type="AlphaFoldDB" id="A0A2Z6SF20"/>
<dbReference type="InterPro" id="IPR051681">
    <property type="entry name" value="Ser/Thr_Kinases-Pseudokinases"/>
</dbReference>
<dbReference type="EMBL" id="BEXD01003923">
    <property type="protein sequence ID" value="GBC04017.1"/>
    <property type="molecule type" value="Genomic_DNA"/>
</dbReference>
<evidence type="ECO:0000313" key="2">
    <source>
        <dbReference type="EMBL" id="GBC04017.1"/>
    </source>
</evidence>
<dbReference type="Gene3D" id="1.10.510.10">
    <property type="entry name" value="Transferase(Phosphotransferase) domain 1"/>
    <property type="match status" value="1"/>
</dbReference>
<dbReference type="InterPro" id="IPR011009">
    <property type="entry name" value="Kinase-like_dom_sf"/>
</dbReference>
<dbReference type="GO" id="GO:0004674">
    <property type="term" value="F:protein serine/threonine kinase activity"/>
    <property type="evidence" value="ECO:0007669"/>
    <property type="project" value="TreeGrafter"/>
</dbReference>
<sequence length="404" mass="46789">ENAILDEFILKKQLCWIPYNQFKNVEYLDKGGFGIIYKAIWLRRSGKKEVALKCLNNLNENNLNENLDEFLNEWDCHEKCLESIRIIELYGFTKNPDTLNYMVVMDYANMGNLRGNLAKIIENNWNQRLFMLYKIISGLEKIHEQNLIHCDLHDGNILNHEDKKDVNDKSKVFISDLGLCKTANFLKEHNIYGVIPFMAPEVLRGKPYTPASDIYSFSIIMWEFTSGIPPFNHRAHDLQLSISICKGERPEIIESTPQCYVDLMKKCWSEDPLERPSAEKISNIIADWIFYPETSDDETSDGEINDNEFSYGKISKELKSNIMEFINAPIGNNNLITESHPQACYTSRLLDFTSIKVNEILESKYLDYLVDDKSSRKLNETEESECLDCVVNNIKLSDIKTDKN</sequence>
<evidence type="ECO:0000313" key="3">
    <source>
        <dbReference type="Proteomes" id="UP000247702"/>
    </source>
</evidence>
<keyword evidence="3" id="KW-1185">Reference proteome</keyword>
<dbReference type="InterPro" id="IPR000719">
    <property type="entry name" value="Prot_kinase_dom"/>
</dbReference>
<dbReference type="Pfam" id="PF07714">
    <property type="entry name" value="PK_Tyr_Ser-Thr"/>
    <property type="match status" value="1"/>
</dbReference>
<feature type="domain" description="Protein kinase" evidence="1">
    <location>
        <begin position="22"/>
        <end position="289"/>
    </location>
</feature>
<name>A0A2Z6SF20_9GLOM</name>
<reference evidence="2 3" key="1">
    <citation type="submission" date="2017-11" db="EMBL/GenBank/DDBJ databases">
        <title>The genome of Rhizophagus clarus HR1 reveals common genetic basis of auxotrophy among arbuscular mycorrhizal fungi.</title>
        <authorList>
            <person name="Kobayashi Y."/>
        </authorList>
    </citation>
    <scope>NUCLEOTIDE SEQUENCE [LARGE SCALE GENOMIC DNA]</scope>
    <source>
        <strain evidence="2 3">HR1</strain>
    </source>
</reference>
<dbReference type="InterPro" id="IPR001245">
    <property type="entry name" value="Ser-Thr/Tyr_kinase_cat_dom"/>
</dbReference>
<dbReference type="PANTHER" id="PTHR44329:SF291">
    <property type="entry name" value="PROTEIN KINASE DOMAIN-CONTAINING PROTEIN"/>
    <property type="match status" value="1"/>
</dbReference>
<evidence type="ECO:0000259" key="1">
    <source>
        <dbReference type="PROSITE" id="PS50011"/>
    </source>
</evidence>